<protein>
    <recommendedName>
        <fullName evidence="5">Por secretion system C-terminal sorting domain-containing protein</fullName>
    </recommendedName>
</protein>
<evidence type="ECO:0000313" key="3">
    <source>
        <dbReference type="EMBL" id="GGD27754.1"/>
    </source>
</evidence>
<proteinExistence type="predicted"/>
<dbReference type="NCBIfam" id="TIGR04183">
    <property type="entry name" value="Por_Secre_tail"/>
    <property type="match status" value="1"/>
</dbReference>
<evidence type="ECO:0000256" key="1">
    <source>
        <dbReference type="ARBA" id="ARBA00022729"/>
    </source>
</evidence>
<name>A0A916Y204_9FLAO</name>
<dbReference type="AlphaFoldDB" id="A0A916Y204"/>
<evidence type="ECO:0008006" key="5">
    <source>
        <dbReference type="Google" id="ProtNLM"/>
    </source>
</evidence>
<evidence type="ECO:0000313" key="4">
    <source>
        <dbReference type="Proteomes" id="UP000625735"/>
    </source>
</evidence>
<reference evidence="3" key="1">
    <citation type="journal article" date="2014" name="Int. J. Syst. Evol. Microbiol.">
        <title>Complete genome sequence of Corynebacterium casei LMG S-19264T (=DSM 44701T), isolated from a smear-ripened cheese.</title>
        <authorList>
            <consortium name="US DOE Joint Genome Institute (JGI-PGF)"/>
            <person name="Walter F."/>
            <person name="Albersmeier A."/>
            <person name="Kalinowski J."/>
            <person name="Ruckert C."/>
        </authorList>
    </citation>
    <scope>NUCLEOTIDE SEQUENCE</scope>
    <source>
        <strain evidence="3">CGMCC 1.12506</strain>
    </source>
</reference>
<feature type="signal peptide" evidence="2">
    <location>
        <begin position="1"/>
        <end position="20"/>
    </location>
</feature>
<keyword evidence="4" id="KW-1185">Reference proteome</keyword>
<evidence type="ECO:0000256" key="2">
    <source>
        <dbReference type="SAM" id="SignalP"/>
    </source>
</evidence>
<sequence>MNKKLLFSLLTLLCVMTSEAQTKVWNFLTNMTILPDNFPGVPGGTEDIVDHLGRFGHITSNNFSSQSTGASTFSDGFQSGRRANMNGGSVAVGALPAMRFFFFDVSGNCTITVWAREQNTSNRTLLISDGENVLASAPNSSNPGAFILEANNTNGAKRIFIYCDTNGFGIYKIEVNGATVNTTMSMADWLLLLNVQDTTLSNINYYVKDKTVYLNNIDTESTILVYSVTGALVKSIKAISSEVSFDLDQTGLYILKLSNNEGQKTIKLIVN</sequence>
<accession>A0A916Y204</accession>
<dbReference type="InterPro" id="IPR026444">
    <property type="entry name" value="Secre_tail"/>
</dbReference>
<keyword evidence="1 2" id="KW-0732">Signal</keyword>
<organism evidence="3 4">
    <name type="scientific">Flavobacterium orientale</name>
    <dbReference type="NCBI Taxonomy" id="1756020"/>
    <lineage>
        <taxon>Bacteria</taxon>
        <taxon>Pseudomonadati</taxon>
        <taxon>Bacteroidota</taxon>
        <taxon>Flavobacteriia</taxon>
        <taxon>Flavobacteriales</taxon>
        <taxon>Flavobacteriaceae</taxon>
        <taxon>Flavobacterium</taxon>
    </lineage>
</organism>
<dbReference type="EMBL" id="BMFG01000006">
    <property type="protein sequence ID" value="GGD27754.1"/>
    <property type="molecule type" value="Genomic_DNA"/>
</dbReference>
<dbReference type="Proteomes" id="UP000625735">
    <property type="component" value="Unassembled WGS sequence"/>
</dbReference>
<dbReference type="RefSeq" id="WP_188362175.1">
    <property type="nucleotide sequence ID" value="NZ_BMFG01000006.1"/>
</dbReference>
<comment type="caution">
    <text evidence="3">The sequence shown here is derived from an EMBL/GenBank/DDBJ whole genome shotgun (WGS) entry which is preliminary data.</text>
</comment>
<gene>
    <name evidence="3" type="ORF">GCM10011343_17410</name>
</gene>
<reference evidence="3" key="2">
    <citation type="submission" date="2020-09" db="EMBL/GenBank/DDBJ databases">
        <authorList>
            <person name="Sun Q."/>
            <person name="Zhou Y."/>
        </authorList>
    </citation>
    <scope>NUCLEOTIDE SEQUENCE</scope>
    <source>
        <strain evidence="3">CGMCC 1.12506</strain>
    </source>
</reference>
<feature type="chain" id="PRO_5037548295" description="Por secretion system C-terminal sorting domain-containing protein" evidence="2">
    <location>
        <begin position="21"/>
        <end position="271"/>
    </location>
</feature>